<dbReference type="OrthoDB" id="416710at2759"/>
<name>A0A7M7HL16_STRPU</name>
<dbReference type="AlphaFoldDB" id="A0A7M7HL16"/>
<dbReference type="Proteomes" id="UP000007110">
    <property type="component" value="Unassembled WGS sequence"/>
</dbReference>
<dbReference type="KEGG" id="spu:105437839"/>
<dbReference type="EnsemblMetazoa" id="XM_011664918">
    <property type="protein sequence ID" value="XP_011663220"/>
    <property type="gene ID" value="LOC105437839"/>
</dbReference>
<dbReference type="OMA" id="MAFAMID"/>
<keyword evidence="2" id="KW-1185">Reference proteome</keyword>
<dbReference type="PANTHER" id="PTHR48312:SF1">
    <property type="entry name" value="SULFOTRANSFERASE"/>
    <property type="match status" value="1"/>
</dbReference>
<evidence type="ECO:0000313" key="1">
    <source>
        <dbReference type="EnsemblMetazoa" id="XP_011663220"/>
    </source>
</evidence>
<evidence type="ECO:0000313" key="2">
    <source>
        <dbReference type="Proteomes" id="UP000007110"/>
    </source>
</evidence>
<accession>A0A7M7HL16</accession>
<dbReference type="RefSeq" id="XP_011663220.2">
    <property type="nucleotide sequence ID" value="XM_011664918.2"/>
</dbReference>
<dbReference type="PANTHER" id="PTHR48312">
    <property type="match status" value="1"/>
</dbReference>
<dbReference type="InParanoid" id="A0A7M7HL16"/>
<dbReference type="Gene3D" id="3.40.50.300">
    <property type="entry name" value="P-loop containing nucleotide triphosphate hydrolases"/>
    <property type="match status" value="1"/>
</dbReference>
<organism evidence="1 2">
    <name type="scientific">Strongylocentrotus purpuratus</name>
    <name type="common">Purple sea urchin</name>
    <dbReference type="NCBI Taxonomy" id="7668"/>
    <lineage>
        <taxon>Eukaryota</taxon>
        <taxon>Metazoa</taxon>
        <taxon>Echinodermata</taxon>
        <taxon>Eleutherozoa</taxon>
        <taxon>Echinozoa</taxon>
        <taxon>Echinoidea</taxon>
        <taxon>Euechinoidea</taxon>
        <taxon>Echinacea</taxon>
        <taxon>Camarodonta</taxon>
        <taxon>Echinidea</taxon>
        <taxon>Strongylocentrotidae</taxon>
        <taxon>Strongylocentrotus</taxon>
    </lineage>
</organism>
<sequence>MASSSNEVVGGSKTILWCVPRAISTAFAKCLSHIEESEVWFEPYTYSYVARLEYGLHTKLDLPMEYEGNEEIFQTAKEMVDKRVNTKTMPDRLPYGSVKRRLEASSAKHVFLKDMAFAMIDGYHQFLPKGYRHTFLIRNPQRHIVSYRRAIFKHYTECGLLEGEAADEKKFDVEIYDPILPKGWHTKELYDLWKYVQDEKIDLNPIVIDGDDLLTKPAETLSAYCAAVGLPYNDSLLQWDASLEAFKTMKAAGDTLLFDIVNFYGTAMKSSCFLPPSKKTPREQLPADVIRGSDEVMKYFEEMYETRIRV</sequence>
<dbReference type="SUPFAM" id="SSF52540">
    <property type="entry name" value="P-loop containing nucleoside triphosphate hydrolases"/>
    <property type="match status" value="1"/>
</dbReference>
<protein>
    <submittedName>
        <fullName evidence="1">Uncharacterized protein</fullName>
    </submittedName>
</protein>
<proteinExistence type="predicted"/>
<reference evidence="2" key="1">
    <citation type="submission" date="2015-02" db="EMBL/GenBank/DDBJ databases">
        <title>Genome sequencing for Strongylocentrotus purpuratus.</title>
        <authorList>
            <person name="Murali S."/>
            <person name="Liu Y."/>
            <person name="Vee V."/>
            <person name="English A."/>
            <person name="Wang M."/>
            <person name="Skinner E."/>
            <person name="Han Y."/>
            <person name="Muzny D.M."/>
            <person name="Worley K.C."/>
            <person name="Gibbs R.A."/>
        </authorList>
    </citation>
    <scope>NUCLEOTIDE SEQUENCE</scope>
</reference>
<dbReference type="InterPro" id="IPR027417">
    <property type="entry name" value="P-loop_NTPase"/>
</dbReference>
<reference evidence="1" key="2">
    <citation type="submission" date="2021-01" db="UniProtKB">
        <authorList>
            <consortium name="EnsemblMetazoa"/>
        </authorList>
    </citation>
    <scope>IDENTIFICATION</scope>
</reference>
<dbReference type="GeneID" id="105437839"/>